<reference evidence="2" key="1">
    <citation type="journal article" date="2019" name="Int. J. Syst. Evol. Microbiol.">
        <title>The Global Catalogue of Microorganisms (GCM) 10K type strain sequencing project: providing services to taxonomists for standard genome sequencing and annotation.</title>
        <authorList>
            <consortium name="The Broad Institute Genomics Platform"/>
            <consortium name="The Broad Institute Genome Sequencing Center for Infectious Disease"/>
            <person name="Wu L."/>
            <person name="Ma J."/>
        </authorList>
    </citation>
    <scope>NUCLEOTIDE SEQUENCE [LARGE SCALE GENOMIC DNA]</scope>
    <source>
        <strain evidence="2">JCM 17388</strain>
    </source>
</reference>
<organism evidence="1 2">
    <name type="scientific">Streptosporangium oxazolinicum</name>
    <dbReference type="NCBI Taxonomy" id="909287"/>
    <lineage>
        <taxon>Bacteria</taxon>
        <taxon>Bacillati</taxon>
        <taxon>Actinomycetota</taxon>
        <taxon>Actinomycetes</taxon>
        <taxon>Streptosporangiales</taxon>
        <taxon>Streptosporangiaceae</taxon>
        <taxon>Streptosporangium</taxon>
    </lineage>
</organism>
<dbReference type="Proteomes" id="UP001501251">
    <property type="component" value="Unassembled WGS sequence"/>
</dbReference>
<accession>A0ABP8B8K6</accession>
<dbReference type="EMBL" id="BAABAQ010000011">
    <property type="protein sequence ID" value="GAA4200862.1"/>
    <property type="molecule type" value="Genomic_DNA"/>
</dbReference>
<evidence type="ECO:0000313" key="2">
    <source>
        <dbReference type="Proteomes" id="UP001501251"/>
    </source>
</evidence>
<keyword evidence="2" id="KW-1185">Reference proteome</keyword>
<sequence length="74" mass="8280">MSAGLLLGVLAQISVLRIPIPDEPWILQKPEEESFDLLQKKKTLLLSRTAGLDLLVEILLEHLKDPHGHGSFKE</sequence>
<comment type="caution">
    <text evidence="1">The sequence shown here is derived from an EMBL/GenBank/DDBJ whole genome shotgun (WGS) entry which is preliminary data.</text>
</comment>
<evidence type="ECO:0000313" key="1">
    <source>
        <dbReference type="EMBL" id="GAA4200862.1"/>
    </source>
</evidence>
<proteinExistence type="predicted"/>
<gene>
    <name evidence="1" type="ORF">GCM10022252_54710</name>
</gene>
<name>A0ABP8B8K6_9ACTN</name>
<protein>
    <submittedName>
        <fullName evidence="1">Uncharacterized protein</fullName>
    </submittedName>
</protein>